<feature type="transmembrane region" description="Helical" evidence="3">
    <location>
        <begin position="167"/>
        <end position="185"/>
    </location>
</feature>
<evidence type="ECO:0000259" key="4">
    <source>
        <dbReference type="Pfam" id="PF01757"/>
    </source>
</evidence>
<feature type="transmembrane region" description="Helical" evidence="3">
    <location>
        <begin position="218"/>
        <end position="237"/>
    </location>
</feature>
<name>A0AA90TWA7_9BACI</name>
<comment type="caution">
    <text evidence="5">The sequence shown here is derived from an EMBL/GenBank/DDBJ whole genome shotgun (WGS) entry which is preliminary data.</text>
</comment>
<keyword evidence="3" id="KW-0812">Transmembrane</keyword>
<evidence type="ECO:0000256" key="1">
    <source>
        <dbReference type="ARBA" id="ARBA00004370"/>
    </source>
</evidence>
<evidence type="ECO:0000256" key="3">
    <source>
        <dbReference type="SAM" id="Phobius"/>
    </source>
</evidence>
<gene>
    <name evidence="5" type="ORF">RCG21_27995</name>
</gene>
<comment type="similarity">
    <text evidence="2">Belongs to the acyltransferase 3 family.</text>
</comment>
<feature type="transmembrane region" description="Helical" evidence="3">
    <location>
        <begin position="273"/>
        <end position="298"/>
    </location>
</feature>
<dbReference type="Pfam" id="PF01757">
    <property type="entry name" value="Acyl_transf_3"/>
    <property type="match status" value="1"/>
</dbReference>
<keyword evidence="6" id="KW-1185">Reference proteome</keyword>
<feature type="transmembrane region" description="Helical" evidence="3">
    <location>
        <begin position="96"/>
        <end position="117"/>
    </location>
</feature>
<dbReference type="EC" id="2.3.-.-" evidence="5"/>
<dbReference type="GO" id="GO:0000271">
    <property type="term" value="P:polysaccharide biosynthetic process"/>
    <property type="evidence" value="ECO:0007669"/>
    <property type="project" value="TreeGrafter"/>
</dbReference>
<keyword evidence="5" id="KW-0012">Acyltransferase</keyword>
<reference evidence="5" key="1">
    <citation type="submission" date="2023-08" db="EMBL/GenBank/DDBJ databases">
        <title>Nitrogen cycling bacteria in agricultural field soils.</title>
        <authorList>
            <person name="Jang J."/>
        </authorList>
    </citation>
    <scope>NUCLEOTIDE SEQUENCE</scope>
    <source>
        <strain evidence="5">PS3-36</strain>
    </source>
</reference>
<evidence type="ECO:0000313" key="6">
    <source>
        <dbReference type="Proteomes" id="UP001178888"/>
    </source>
</evidence>
<keyword evidence="5" id="KW-0808">Transferase</keyword>
<feature type="transmembrane region" description="Helical" evidence="3">
    <location>
        <begin position="243"/>
        <end position="261"/>
    </location>
</feature>
<accession>A0AA90TWA7</accession>
<comment type="subcellular location">
    <subcellularLocation>
        <location evidence="1">Membrane</location>
    </subcellularLocation>
</comment>
<evidence type="ECO:0000313" key="5">
    <source>
        <dbReference type="EMBL" id="MDQ6600118.1"/>
    </source>
</evidence>
<dbReference type="GO" id="GO:0016020">
    <property type="term" value="C:membrane"/>
    <property type="evidence" value="ECO:0007669"/>
    <property type="project" value="TreeGrafter"/>
</dbReference>
<dbReference type="PANTHER" id="PTHR23028">
    <property type="entry name" value="ACETYLTRANSFERASE"/>
    <property type="match status" value="1"/>
</dbReference>
<feature type="transmembrane region" description="Helical" evidence="3">
    <location>
        <begin position="310"/>
        <end position="332"/>
    </location>
</feature>
<organism evidence="5 6">
    <name type="scientific">Bacillus salipaludis</name>
    <dbReference type="NCBI Taxonomy" id="2547811"/>
    <lineage>
        <taxon>Bacteria</taxon>
        <taxon>Bacillati</taxon>
        <taxon>Bacillota</taxon>
        <taxon>Bacilli</taxon>
        <taxon>Bacillales</taxon>
        <taxon>Bacillaceae</taxon>
        <taxon>Bacillus</taxon>
    </lineage>
</organism>
<dbReference type="GO" id="GO:0016747">
    <property type="term" value="F:acyltransferase activity, transferring groups other than amino-acyl groups"/>
    <property type="evidence" value="ECO:0007669"/>
    <property type="project" value="InterPro"/>
</dbReference>
<protein>
    <submittedName>
        <fullName evidence="5">Acyltransferase</fullName>
        <ecNumber evidence="5">2.3.-.-</ecNumber>
    </submittedName>
</protein>
<dbReference type="EMBL" id="JAVGVR010000001">
    <property type="protein sequence ID" value="MDQ6600118.1"/>
    <property type="molecule type" value="Genomic_DNA"/>
</dbReference>
<keyword evidence="3" id="KW-0472">Membrane</keyword>
<sequence>MILRKGEKSIESGRRKLLYIQVSRAIAILFVLLGHVNILFYTEFKYNWFHLGEWERTGGVDFFFTVTGFMIYYIYHGKAGNSGKATEFFLKRVIRIYPLYWLFTLLTIAASIIFPFIDEPYSFDLIIKSMLTLPTDPILASTWSLSYVMFFYIIFTAFIFKPKIFKPIIFLWIIISILLELKVIPKQGNSFFTSFSNLEILFGCLVAHLTLNYRFRYSSLLIILGMAGFLAVWINNIYHLIELQTPIFYSLSSMILMLGISEKDKKNRKVPKALSFLGDASYSIYIAHGPFLQFYILIFKKLNLMGSIGYFFSMSMVILLAVVSSCLVYILLEKPMSNYLRGVVFNGKKITSLKTAVKVAK</sequence>
<dbReference type="InterPro" id="IPR002656">
    <property type="entry name" value="Acyl_transf_3_dom"/>
</dbReference>
<dbReference type="RefSeq" id="WP_308913980.1">
    <property type="nucleotide sequence ID" value="NZ_JAVGVR010000001.1"/>
</dbReference>
<feature type="transmembrane region" description="Helical" evidence="3">
    <location>
        <begin position="191"/>
        <end position="211"/>
    </location>
</feature>
<dbReference type="AlphaFoldDB" id="A0AA90TWA7"/>
<evidence type="ECO:0000256" key="2">
    <source>
        <dbReference type="ARBA" id="ARBA00007400"/>
    </source>
</evidence>
<feature type="transmembrane region" description="Helical" evidence="3">
    <location>
        <begin position="137"/>
        <end position="160"/>
    </location>
</feature>
<feature type="transmembrane region" description="Helical" evidence="3">
    <location>
        <begin position="21"/>
        <end position="42"/>
    </location>
</feature>
<feature type="domain" description="Acyltransferase 3" evidence="4">
    <location>
        <begin position="18"/>
        <end position="323"/>
    </location>
</feature>
<dbReference type="InterPro" id="IPR050879">
    <property type="entry name" value="Acyltransferase_3"/>
</dbReference>
<proteinExistence type="inferred from homology"/>
<keyword evidence="3" id="KW-1133">Transmembrane helix</keyword>
<dbReference type="Proteomes" id="UP001178888">
    <property type="component" value="Unassembled WGS sequence"/>
</dbReference>
<feature type="transmembrane region" description="Helical" evidence="3">
    <location>
        <begin position="57"/>
        <end position="75"/>
    </location>
</feature>
<dbReference type="PANTHER" id="PTHR23028:SF131">
    <property type="entry name" value="BLR2367 PROTEIN"/>
    <property type="match status" value="1"/>
</dbReference>